<sequence length="105" mass="11226">MLAVKNVPQPPPPPPPCLLSGKNRATPPPPPPPLTSKGPALSTRNKVDIPKALQPKAMPKGGSKLKQIQWTKIPVEKVIGDGVQKIRNVWMSSAKLPENGTSFVI</sequence>
<keyword evidence="3" id="KW-1185">Reference proteome</keyword>
<evidence type="ECO:0000313" key="2">
    <source>
        <dbReference type="EMBL" id="VDK43688.1"/>
    </source>
</evidence>
<organism evidence="2 3">
    <name type="scientific">Gongylonema pulchrum</name>
    <dbReference type="NCBI Taxonomy" id="637853"/>
    <lineage>
        <taxon>Eukaryota</taxon>
        <taxon>Metazoa</taxon>
        <taxon>Ecdysozoa</taxon>
        <taxon>Nematoda</taxon>
        <taxon>Chromadorea</taxon>
        <taxon>Rhabditida</taxon>
        <taxon>Spirurina</taxon>
        <taxon>Spiruromorpha</taxon>
        <taxon>Spiruroidea</taxon>
        <taxon>Gongylonematidae</taxon>
        <taxon>Gongylonema</taxon>
    </lineage>
</organism>
<evidence type="ECO:0000313" key="3">
    <source>
        <dbReference type="Proteomes" id="UP000271098"/>
    </source>
</evidence>
<protein>
    <recommendedName>
        <fullName evidence="4">FH2 domain-containing protein</fullName>
    </recommendedName>
</protein>
<gene>
    <name evidence="2" type="ORF">GPUH_LOCUS4248</name>
</gene>
<feature type="region of interest" description="Disordered" evidence="1">
    <location>
        <begin position="1"/>
        <end position="45"/>
    </location>
</feature>
<dbReference type="Proteomes" id="UP000271098">
    <property type="component" value="Unassembled WGS sequence"/>
</dbReference>
<evidence type="ECO:0008006" key="4">
    <source>
        <dbReference type="Google" id="ProtNLM"/>
    </source>
</evidence>
<name>A0A3P6RP43_9BILA</name>
<evidence type="ECO:0000256" key="1">
    <source>
        <dbReference type="SAM" id="MobiDB-lite"/>
    </source>
</evidence>
<dbReference type="EMBL" id="UYRT01007851">
    <property type="protein sequence ID" value="VDK43688.1"/>
    <property type="molecule type" value="Genomic_DNA"/>
</dbReference>
<dbReference type="AlphaFoldDB" id="A0A3P6RP43"/>
<feature type="compositionally biased region" description="Pro residues" evidence="1">
    <location>
        <begin position="8"/>
        <end position="17"/>
    </location>
</feature>
<reference evidence="2 3" key="1">
    <citation type="submission" date="2018-11" db="EMBL/GenBank/DDBJ databases">
        <authorList>
            <consortium name="Pathogen Informatics"/>
        </authorList>
    </citation>
    <scope>NUCLEOTIDE SEQUENCE [LARGE SCALE GENOMIC DNA]</scope>
</reference>
<proteinExistence type="predicted"/>
<accession>A0A3P6RP43</accession>
<dbReference type="OrthoDB" id="10582039at2759"/>